<name>A0A382C622_9ZZZZ</name>
<accession>A0A382C622</accession>
<evidence type="ECO:0000313" key="2">
    <source>
        <dbReference type="EMBL" id="SVB21141.1"/>
    </source>
</evidence>
<dbReference type="InterPro" id="IPR036249">
    <property type="entry name" value="Thioredoxin-like_sf"/>
</dbReference>
<dbReference type="Gene3D" id="3.40.30.10">
    <property type="entry name" value="Glutaredoxin"/>
    <property type="match status" value="1"/>
</dbReference>
<dbReference type="NCBIfam" id="TIGR02174">
    <property type="entry name" value="CXXU_selWTH"/>
    <property type="match status" value="1"/>
</dbReference>
<proteinExistence type="predicted"/>
<organism evidence="2">
    <name type="scientific">marine metagenome</name>
    <dbReference type="NCBI Taxonomy" id="408172"/>
    <lineage>
        <taxon>unclassified sequences</taxon>
        <taxon>metagenomes</taxon>
        <taxon>ecological metagenomes</taxon>
    </lineage>
</organism>
<protein>
    <recommendedName>
        <fullName evidence="3">SelT/SelW/SelH family protein</fullName>
    </recommendedName>
</protein>
<reference evidence="2" key="1">
    <citation type="submission" date="2018-05" db="EMBL/GenBank/DDBJ databases">
        <authorList>
            <person name="Lanie J.A."/>
            <person name="Ng W.-L."/>
            <person name="Kazmierczak K.M."/>
            <person name="Andrzejewski T.M."/>
            <person name="Davidsen T.M."/>
            <person name="Wayne K.J."/>
            <person name="Tettelin H."/>
            <person name="Glass J.I."/>
            <person name="Rusch D."/>
            <person name="Podicherti R."/>
            <person name="Tsui H.-C.T."/>
            <person name="Winkler M.E."/>
        </authorList>
    </citation>
    <scope>NUCLEOTIDE SEQUENCE</scope>
</reference>
<dbReference type="EMBL" id="UINC01032834">
    <property type="protein sequence ID" value="SVB21141.1"/>
    <property type="molecule type" value="Genomic_DNA"/>
</dbReference>
<dbReference type="Pfam" id="PF10262">
    <property type="entry name" value="Rdx"/>
    <property type="match status" value="1"/>
</dbReference>
<evidence type="ECO:0000256" key="1">
    <source>
        <dbReference type="ARBA" id="ARBA00023284"/>
    </source>
</evidence>
<dbReference type="InterPro" id="IPR011893">
    <property type="entry name" value="Selenoprotein_Rdx-typ"/>
</dbReference>
<dbReference type="SUPFAM" id="SSF52833">
    <property type="entry name" value="Thioredoxin-like"/>
    <property type="match status" value="1"/>
</dbReference>
<sequence length="57" mass="6231">MANEILEKYGTDVKELTLIPSGGGVFEVIKNGDLIFSKKSLDRFPDDGEVMNLIESG</sequence>
<evidence type="ECO:0008006" key="3">
    <source>
        <dbReference type="Google" id="ProtNLM"/>
    </source>
</evidence>
<gene>
    <name evidence="2" type="ORF">METZ01_LOCUS173995</name>
</gene>
<dbReference type="AlphaFoldDB" id="A0A382C622"/>
<keyword evidence="1" id="KW-0676">Redox-active center</keyword>